<reference evidence="5 6" key="1">
    <citation type="submission" date="2019-07" db="EMBL/GenBank/DDBJ databases">
        <authorList>
            <person name="Li J."/>
        </authorList>
    </citation>
    <scope>NUCLEOTIDE SEQUENCE [LARGE SCALE GENOMIC DNA]</scope>
    <source>
        <strain evidence="5 6">TKL69</strain>
    </source>
</reference>
<dbReference type="Proteomes" id="UP000315215">
    <property type="component" value="Chromosome"/>
</dbReference>
<evidence type="ECO:0000256" key="3">
    <source>
        <dbReference type="ARBA" id="ARBA00023163"/>
    </source>
</evidence>
<sequence length="140" mass="15929">METRDAISLLSKIRDKVNRFILSEMEKAGIDGIGTSHGDILYALFYTPRLTMAEISSRIQKDKSTVTALVEKLVRLGYVMKERDRHDARIVYVALTEKGMDLKPTFESISNKVLSVFYSNIPTKEQKDLLTILNKINGNF</sequence>
<dbReference type="PRINTS" id="PR00598">
    <property type="entry name" value="HTHMARR"/>
</dbReference>
<feature type="domain" description="HTH marR-type" evidence="4">
    <location>
        <begin position="3"/>
        <end position="138"/>
    </location>
</feature>
<evidence type="ECO:0000313" key="6">
    <source>
        <dbReference type="Proteomes" id="UP000315215"/>
    </source>
</evidence>
<dbReference type="InterPro" id="IPR036390">
    <property type="entry name" value="WH_DNA-bd_sf"/>
</dbReference>
<keyword evidence="1" id="KW-0805">Transcription regulation</keyword>
<dbReference type="InterPro" id="IPR036388">
    <property type="entry name" value="WH-like_DNA-bd_sf"/>
</dbReference>
<accession>A0A516KKN2</accession>
<keyword evidence="6" id="KW-1185">Reference proteome</keyword>
<evidence type="ECO:0000256" key="1">
    <source>
        <dbReference type="ARBA" id="ARBA00023015"/>
    </source>
</evidence>
<dbReference type="PROSITE" id="PS50995">
    <property type="entry name" value="HTH_MARR_2"/>
    <property type="match status" value="1"/>
</dbReference>
<evidence type="ECO:0000313" key="5">
    <source>
        <dbReference type="EMBL" id="QDP41949.1"/>
    </source>
</evidence>
<evidence type="ECO:0000259" key="4">
    <source>
        <dbReference type="PROSITE" id="PS50995"/>
    </source>
</evidence>
<keyword evidence="2" id="KW-0238">DNA-binding</keyword>
<dbReference type="AlphaFoldDB" id="A0A516KKN2"/>
<dbReference type="KEGG" id="aqt:FN924_18310"/>
<protein>
    <submittedName>
        <fullName evidence="5">Winged helix-turn-helix transcriptional regulator</fullName>
    </submittedName>
</protein>
<organism evidence="5 6">
    <name type="scientific">Radiobacillus deserti</name>
    <dbReference type="NCBI Taxonomy" id="2594883"/>
    <lineage>
        <taxon>Bacteria</taxon>
        <taxon>Bacillati</taxon>
        <taxon>Bacillota</taxon>
        <taxon>Bacilli</taxon>
        <taxon>Bacillales</taxon>
        <taxon>Bacillaceae</taxon>
        <taxon>Radiobacillus</taxon>
    </lineage>
</organism>
<evidence type="ECO:0000256" key="2">
    <source>
        <dbReference type="ARBA" id="ARBA00023125"/>
    </source>
</evidence>
<dbReference type="OrthoDB" id="9799663at2"/>
<name>A0A516KKN2_9BACI</name>
<dbReference type="InterPro" id="IPR000835">
    <property type="entry name" value="HTH_MarR-typ"/>
</dbReference>
<dbReference type="GO" id="GO:0003700">
    <property type="term" value="F:DNA-binding transcription factor activity"/>
    <property type="evidence" value="ECO:0007669"/>
    <property type="project" value="InterPro"/>
</dbReference>
<dbReference type="PANTHER" id="PTHR42756">
    <property type="entry name" value="TRANSCRIPTIONAL REGULATOR, MARR"/>
    <property type="match status" value="1"/>
</dbReference>
<dbReference type="SUPFAM" id="SSF46785">
    <property type="entry name" value="Winged helix' DNA-binding domain"/>
    <property type="match status" value="1"/>
</dbReference>
<gene>
    <name evidence="5" type="ORF">FN924_18310</name>
</gene>
<proteinExistence type="predicted"/>
<dbReference type="Pfam" id="PF12802">
    <property type="entry name" value="MarR_2"/>
    <property type="match status" value="1"/>
</dbReference>
<dbReference type="GO" id="GO:0003677">
    <property type="term" value="F:DNA binding"/>
    <property type="evidence" value="ECO:0007669"/>
    <property type="project" value="UniProtKB-KW"/>
</dbReference>
<dbReference type="Gene3D" id="1.10.10.10">
    <property type="entry name" value="Winged helix-like DNA-binding domain superfamily/Winged helix DNA-binding domain"/>
    <property type="match status" value="1"/>
</dbReference>
<keyword evidence="3" id="KW-0804">Transcription</keyword>
<dbReference type="SMART" id="SM00347">
    <property type="entry name" value="HTH_MARR"/>
    <property type="match status" value="1"/>
</dbReference>
<dbReference type="EMBL" id="CP041666">
    <property type="protein sequence ID" value="QDP41949.1"/>
    <property type="molecule type" value="Genomic_DNA"/>
</dbReference>
<dbReference type="PANTHER" id="PTHR42756:SF1">
    <property type="entry name" value="TRANSCRIPTIONAL REPRESSOR OF EMRAB OPERON"/>
    <property type="match status" value="1"/>
</dbReference>